<keyword evidence="3" id="KW-1185">Reference proteome</keyword>
<gene>
    <name evidence="2" type="ORF">SLEP1_g40077</name>
</gene>
<sequence>MPGFDGTQGRVPWNPAGSPLGSKEPSGKAAGFEEPRCAGFTEPRVGFHGTQLIRRCVPWNPAPGFLGTQPGQACWVRKEPSTWVVSKEPKPAGFRGKREGKGEGERKKKKKR</sequence>
<feature type="region of interest" description="Disordered" evidence="1">
    <location>
        <begin position="86"/>
        <end position="112"/>
    </location>
</feature>
<proteinExistence type="predicted"/>
<feature type="compositionally biased region" description="Basic and acidic residues" evidence="1">
    <location>
        <begin position="96"/>
        <end position="106"/>
    </location>
</feature>
<feature type="region of interest" description="Disordered" evidence="1">
    <location>
        <begin position="1"/>
        <end position="34"/>
    </location>
</feature>
<accession>A0AAV5L2N0</accession>
<dbReference type="EMBL" id="BPVZ01000091">
    <property type="protein sequence ID" value="GKV31385.1"/>
    <property type="molecule type" value="Genomic_DNA"/>
</dbReference>
<reference evidence="2 3" key="1">
    <citation type="journal article" date="2021" name="Commun. Biol.">
        <title>The genome of Shorea leprosula (Dipterocarpaceae) highlights the ecological relevance of drought in aseasonal tropical rainforests.</title>
        <authorList>
            <person name="Ng K.K.S."/>
            <person name="Kobayashi M.J."/>
            <person name="Fawcett J.A."/>
            <person name="Hatakeyama M."/>
            <person name="Paape T."/>
            <person name="Ng C.H."/>
            <person name="Ang C.C."/>
            <person name="Tnah L.H."/>
            <person name="Lee C.T."/>
            <person name="Nishiyama T."/>
            <person name="Sese J."/>
            <person name="O'Brien M.J."/>
            <person name="Copetti D."/>
            <person name="Mohd Noor M.I."/>
            <person name="Ong R.C."/>
            <person name="Putra M."/>
            <person name="Sireger I.Z."/>
            <person name="Indrioko S."/>
            <person name="Kosugi Y."/>
            <person name="Izuno A."/>
            <person name="Isagi Y."/>
            <person name="Lee S.L."/>
            <person name="Shimizu K.K."/>
        </authorList>
    </citation>
    <scope>NUCLEOTIDE SEQUENCE [LARGE SCALE GENOMIC DNA]</scope>
    <source>
        <strain evidence="2">214</strain>
    </source>
</reference>
<organism evidence="2 3">
    <name type="scientific">Rubroshorea leprosula</name>
    <dbReference type="NCBI Taxonomy" id="152421"/>
    <lineage>
        <taxon>Eukaryota</taxon>
        <taxon>Viridiplantae</taxon>
        <taxon>Streptophyta</taxon>
        <taxon>Embryophyta</taxon>
        <taxon>Tracheophyta</taxon>
        <taxon>Spermatophyta</taxon>
        <taxon>Magnoliopsida</taxon>
        <taxon>eudicotyledons</taxon>
        <taxon>Gunneridae</taxon>
        <taxon>Pentapetalae</taxon>
        <taxon>rosids</taxon>
        <taxon>malvids</taxon>
        <taxon>Malvales</taxon>
        <taxon>Dipterocarpaceae</taxon>
        <taxon>Rubroshorea</taxon>
    </lineage>
</organism>
<dbReference type="AlphaFoldDB" id="A0AAV5L2N0"/>
<dbReference type="Proteomes" id="UP001054252">
    <property type="component" value="Unassembled WGS sequence"/>
</dbReference>
<evidence type="ECO:0000313" key="2">
    <source>
        <dbReference type="EMBL" id="GKV31385.1"/>
    </source>
</evidence>
<protein>
    <submittedName>
        <fullName evidence="2">Uncharacterized protein</fullName>
    </submittedName>
</protein>
<comment type="caution">
    <text evidence="2">The sequence shown here is derived from an EMBL/GenBank/DDBJ whole genome shotgun (WGS) entry which is preliminary data.</text>
</comment>
<evidence type="ECO:0000256" key="1">
    <source>
        <dbReference type="SAM" id="MobiDB-lite"/>
    </source>
</evidence>
<name>A0AAV5L2N0_9ROSI</name>
<evidence type="ECO:0000313" key="3">
    <source>
        <dbReference type="Proteomes" id="UP001054252"/>
    </source>
</evidence>